<proteinExistence type="predicted"/>
<gene>
    <name evidence="1" type="ORF">NCTC11801_04758</name>
</gene>
<protein>
    <submittedName>
        <fullName evidence="1">Uncharacterized protein</fullName>
    </submittedName>
</protein>
<dbReference type="AlphaFoldDB" id="A0A379LQ65"/>
<evidence type="ECO:0000313" key="1">
    <source>
        <dbReference type="EMBL" id="SUD99032.1"/>
    </source>
</evidence>
<sequence>MRKVNISLNDCFGEKIKMIREREKNFSPDINWFCKMDIERLDTYMTKFQFI</sequence>
<organism evidence="1 2">
    <name type="scientific">Providencia rettgeri</name>
    <dbReference type="NCBI Taxonomy" id="587"/>
    <lineage>
        <taxon>Bacteria</taxon>
        <taxon>Pseudomonadati</taxon>
        <taxon>Pseudomonadota</taxon>
        <taxon>Gammaproteobacteria</taxon>
        <taxon>Enterobacterales</taxon>
        <taxon>Morganellaceae</taxon>
        <taxon>Providencia</taxon>
    </lineage>
</organism>
<evidence type="ECO:0000313" key="2">
    <source>
        <dbReference type="Proteomes" id="UP000254208"/>
    </source>
</evidence>
<accession>A0A379LQ65</accession>
<name>A0A379LQ65_PRORE</name>
<dbReference type="EMBL" id="UGTZ01000002">
    <property type="protein sequence ID" value="SUD99032.1"/>
    <property type="molecule type" value="Genomic_DNA"/>
</dbReference>
<dbReference type="Proteomes" id="UP000254208">
    <property type="component" value="Unassembled WGS sequence"/>
</dbReference>
<reference evidence="1 2" key="1">
    <citation type="submission" date="2018-06" db="EMBL/GenBank/DDBJ databases">
        <authorList>
            <consortium name="Pathogen Informatics"/>
            <person name="Doyle S."/>
        </authorList>
    </citation>
    <scope>NUCLEOTIDE SEQUENCE [LARGE SCALE GENOMIC DNA]</scope>
    <source>
        <strain evidence="1 2">NCTC11801</strain>
    </source>
</reference>